<keyword evidence="2 6" id="KW-0812">Transmembrane</keyword>
<evidence type="ECO:0000256" key="6">
    <source>
        <dbReference type="SAM" id="Phobius"/>
    </source>
</evidence>
<feature type="transmembrane region" description="Helical" evidence="6">
    <location>
        <begin position="120"/>
        <end position="140"/>
    </location>
</feature>
<dbReference type="AlphaFoldDB" id="A0AAE0M3B1"/>
<feature type="transmembrane region" description="Helical" evidence="6">
    <location>
        <begin position="449"/>
        <end position="469"/>
    </location>
</feature>
<keyword evidence="4 6" id="KW-0472">Membrane</keyword>
<feature type="domain" description="Major facilitator superfamily (MFS) profile" evidence="7">
    <location>
        <begin position="121"/>
        <end position="640"/>
    </location>
</feature>
<feature type="transmembrane region" description="Helical" evidence="6">
    <location>
        <begin position="614"/>
        <end position="637"/>
    </location>
</feature>
<proteinExistence type="predicted"/>
<feature type="compositionally biased region" description="Polar residues" evidence="5">
    <location>
        <begin position="17"/>
        <end position="32"/>
    </location>
</feature>
<feature type="transmembrane region" description="Helical" evidence="6">
    <location>
        <begin position="152"/>
        <end position="176"/>
    </location>
</feature>
<sequence>MEKQNDSHVAAMGPAQTEHSSLRNNRRSATGDSNHDTIPVPNKTTTTTPRASAVDPADIDHIPALDATTEITYRYLTFATPLPPANTIRTTPNSTRPPPPLPNLAPYTDPTRWPSSRKNLLLALSCIATFLTAYTAGAYSPPQHLLQTSLSISSTIPVLSGITTFCIGFAFAPMVLAPFSEMNGRYPVFVVSGTLFVASQAACGFAVHSLAGLLTARLFVGVGGSVFSTMVGGVIADMWDAEGRNTPMALFSGSVLMGTALGPLVAAAMTERLREGEGWRWIFWHQVVMGGVLMVALVVLFRESRGSVLLGRKARVVNRWYEERERVGFFGVWVTEEGEGEDGEDGSGSGSGMDEEKGVCEGRDIAGSPSSPTATLRRIRWLVKDDEERPSVGKMISISLTRPFHLLCTEPVVFFFSLWVAFAWGVLYLTFGSIPLVFRRQYGWGIEKAGRVFIAMMVGAVLATAVGIWQERILHHPQWVAAPIRTSGSSSSSSASSTTLPASKTWSFIRRTFPSNAPESRLYFTCITSTLLPLGLFIFGFTARPTIHWLAPATGIVLATMGILSIYLAVFNYLADTYHKYASSALAAQSFCRNILGGVFPLVTGLLFERLGERGAAGLLGGIAALLTAVPWVLVFYGERIRGRSPFASQLEKT</sequence>
<dbReference type="GO" id="GO:0022857">
    <property type="term" value="F:transmembrane transporter activity"/>
    <property type="evidence" value="ECO:0007669"/>
    <property type="project" value="InterPro"/>
</dbReference>
<feature type="transmembrane region" description="Helical" evidence="6">
    <location>
        <begin position="404"/>
        <end position="429"/>
    </location>
</feature>
<evidence type="ECO:0000256" key="2">
    <source>
        <dbReference type="ARBA" id="ARBA00022692"/>
    </source>
</evidence>
<dbReference type="GO" id="GO:0005886">
    <property type="term" value="C:plasma membrane"/>
    <property type="evidence" value="ECO:0007669"/>
    <property type="project" value="TreeGrafter"/>
</dbReference>
<feature type="compositionally biased region" description="Basic and acidic residues" evidence="5">
    <location>
        <begin position="354"/>
        <end position="364"/>
    </location>
</feature>
<dbReference type="InterPro" id="IPR020846">
    <property type="entry name" value="MFS_dom"/>
</dbReference>
<feature type="transmembrane region" description="Helical" evidence="6">
    <location>
        <begin position="248"/>
        <end position="269"/>
    </location>
</feature>
<dbReference type="InterPro" id="IPR011701">
    <property type="entry name" value="MFS"/>
</dbReference>
<dbReference type="PANTHER" id="PTHR23502">
    <property type="entry name" value="MAJOR FACILITATOR SUPERFAMILY"/>
    <property type="match status" value="1"/>
</dbReference>
<dbReference type="SUPFAM" id="SSF103473">
    <property type="entry name" value="MFS general substrate transporter"/>
    <property type="match status" value="1"/>
</dbReference>
<feature type="transmembrane region" description="Helical" evidence="6">
    <location>
        <begin position="281"/>
        <end position="301"/>
    </location>
</feature>
<feature type="transmembrane region" description="Helical" evidence="6">
    <location>
        <begin position="214"/>
        <end position="236"/>
    </location>
</feature>
<keyword evidence="3 6" id="KW-1133">Transmembrane helix</keyword>
<feature type="transmembrane region" description="Helical" evidence="6">
    <location>
        <begin position="549"/>
        <end position="570"/>
    </location>
</feature>
<evidence type="ECO:0000313" key="8">
    <source>
        <dbReference type="EMBL" id="KAK3317806.1"/>
    </source>
</evidence>
<dbReference type="PANTHER" id="PTHR23502:SF134">
    <property type="entry name" value="MAJOR FACILITATOR SUPERFAMILY (MFS) PROFILE DOMAIN-CONTAINING PROTEIN-RELATED"/>
    <property type="match status" value="1"/>
</dbReference>
<protein>
    <submittedName>
        <fullName evidence="8">Major facilitator superfamily domain-containing protein</fullName>
    </submittedName>
</protein>
<evidence type="ECO:0000256" key="5">
    <source>
        <dbReference type="SAM" id="MobiDB-lite"/>
    </source>
</evidence>
<reference evidence="8" key="2">
    <citation type="submission" date="2023-06" db="EMBL/GenBank/DDBJ databases">
        <authorList>
            <consortium name="Lawrence Berkeley National Laboratory"/>
            <person name="Haridas S."/>
            <person name="Hensen N."/>
            <person name="Bonometti L."/>
            <person name="Westerberg I."/>
            <person name="Brannstrom I.O."/>
            <person name="Guillou S."/>
            <person name="Cros-Aarteil S."/>
            <person name="Calhoun S."/>
            <person name="Kuo A."/>
            <person name="Mondo S."/>
            <person name="Pangilinan J."/>
            <person name="Riley R."/>
            <person name="Labutti K."/>
            <person name="Andreopoulos B."/>
            <person name="Lipzen A."/>
            <person name="Chen C."/>
            <person name="Yanf M."/>
            <person name="Daum C."/>
            <person name="Ng V."/>
            <person name="Clum A."/>
            <person name="Steindorff A."/>
            <person name="Ohm R."/>
            <person name="Martin F."/>
            <person name="Silar P."/>
            <person name="Natvig D."/>
            <person name="Lalanne C."/>
            <person name="Gautier V."/>
            <person name="Ament-Velasquez S.L."/>
            <person name="Kruys A."/>
            <person name="Hutchinson M.I."/>
            <person name="Powell A.J."/>
            <person name="Barry K."/>
            <person name="Miller A.N."/>
            <person name="Grigoriev I.V."/>
            <person name="Debuchy R."/>
            <person name="Gladieux P."/>
            <person name="Thoren M.H."/>
            <person name="Johannesson H."/>
        </authorList>
    </citation>
    <scope>NUCLEOTIDE SEQUENCE</scope>
    <source>
        <strain evidence="8">SMH4131-1</strain>
    </source>
</reference>
<feature type="transmembrane region" description="Helical" evidence="6">
    <location>
        <begin position="188"/>
        <end position="208"/>
    </location>
</feature>
<comment type="caution">
    <text evidence="8">The sequence shown here is derived from an EMBL/GenBank/DDBJ whole genome shotgun (WGS) entry which is preliminary data.</text>
</comment>
<name>A0AAE0M3B1_9PEZI</name>
<feature type="transmembrane region" description="Helical" evidence="6">
    <location>
        <begin position="522"/>
        <end position="543"/>
    </location>
</feature>
<dbReference type="PROSITE" id="PS50850">
    <property type="entry name" value="MFS"/>
    <property type="match status" value="1"/>
</dbReference>
<accession>A0AAE0M3B1</accession>
<reference evidence="8" key="1">
    <citation type="journal article" date="2023" name="Mol. Phylogenet. Evol.">
        <title>Genome-scale phylogeny and comparative genomics of the fungal order Sordariales.</title>
        <authorList>
            <person name="Hensen N."/>
            <person name="Bonometti L."/>
            <person name="Westerberg I."/>
            <person name="Brannstrom I.O."/>
            <person name="Guillou S."/>
            <person name="Cros-Aarteil S."/>
            <person name="Calhoun S."/>
            <person name="Haridas S."/>
            <person name="Kuo A."/>
            <person name="Mondo S."/>
            <person name="Pangilinan J."/>
            <person name="Riley R."/>
            <person name="LaButti K."/>
            <person name="Andreopoulos B."/>
            <person name="Lipzen A."/>
            <person name="Chen C."/>
            <person name="Yan M."/>
            <person name="Daum C."/>
            <person name="Ng V."/>
            <person name="Clum A."/>
            <person name="Steindorff A."/>
            <person name="Ohm R.A."/>
            <person name="Martin F."/>
            <person name="Silar P."/>
            <person name="Natvig D.O."/>
            <person name="Lalanne C."/>
            <person name="Gautier V."/>
            <person name="Ament-Velasquez S.L."/>
            <person name="Kruys A."/>
            <person name="Hutchinson M.I."/>
            <person name="Powell A.J."/>
            <person name="Barry K."/>
            <person name="Miller A.N."/>
            <person name="Grigoriev I.V."/>
            <person name="Debuchy R."/>
            <person name="Gladieux P."/>
            <person name="Hiltunen Thoren M."/>
            <person name="Johannesson H."/>
        </authorList>
    </citation>
    <scope>NUCLEOTIDE SEQUENCE</scope>
    <source>
        <strain evidence="8">SMH4131-1</strain>
    </source>
</reference>
<evidence type="ECO:0000256" key="4">
    <source>
        <dbReference type="ARBA" id="ARBA00023136"/>
    </source>
</evidence>
<dbReference type="Gene3D" id="1.20.1250.20">
    <property type="entry name" value="MFS general substrate transporter like domains"/>
    <property type="match status" value="1"/>
</dbReference>
<dbReference type="InterPro" id="IPR036259">
    <property type="entry name" value="MFS_trans_sf"/>
</dbReference>
<dbReference type="EMBL" id="JAUEPO010000007">
    <property type="protein sequence ID" value="KAK3317806.1"/>
    <property type="molecule type" value="Genomic_DNA"/>
</dbReference>
<dbReference type="Proteomes" id="UP001286456">
    <property type="component" value="Unassembled WGS sequence"/>
</dbReference>
<keyword evidence="9" id="KW-1185">Reference proteome</keyword>
<feature type="transmembrane region" description="Helical" evidence="6">
    <location>
        <begin position="591"/>
        <end position="608"/>
    </location>
</feature>
<feature type="region of interest" description="Disordered" evidence="5">
    <location>
        <begin position="337"/>
        <end position="372"/>
    </location>
</feature>
<evidence type="ECO:0000256" key="3">
    <source>
        <dbReference type="ARBA" id="ARBA00022989"/>
    </source>
</evidence>
<feature type="region of interest" description="Disordered" evidence="5">
    <location>
        <begin position="1"/>
        <end position="54"/>
    </location>
</feature>
<comment type="subcellular location">
    <subcellularLocation>
        <location evidence="1">Membrane</location>
        <topology evidence="1">Multi-pass membrane protein</topology>
    </subcellularLocation>
</comment>
<evidence type="ECO:0000313" key="9">
    <source>
        <dbReference type="Proteomes" id="UP001286456"/>
    </source>
</evidence>
<evidence type="ECO:0000256" key="1">
    <source>
        <dbReference type="ARBA" id="ARBA00004141"/>
    </source>
</evidence>
<dbReference type="Pfam" id="PF07690">
    <property type="entry name" value="MFS_1"/>
    <property type="match status" value="1"/>
</dbReference>
<organism evidence="8 9">
    <name type="scientific">Cercophora scortea</name>
    <dbReference type="NCBI Taxonomy" id="314031"/>
    <lineage>
        <taxon>Eukaryota</taxon>
        <taxon>Fungi</taxon>
        <taxon>Dikarya</taxon>
        <taxon>Ascomycota</taxon>
        <taxon>Pezizomycotina</taxon>
        <taxon>Sordariomycetes</taxon>
        <taxon>Sordariomycetidae</taxon>
        <taxon>Sordariales</taxon>
        <taxon>Lasiosphaeriaceae</taxon>
        <taxon>Cercophora</taxon>
    </lineage>
</organism>
<gene>
    <name evidence="8" type="ORF">B0T19DRAFT_298005</name>
</gene>
<evidence type="ECO:0000259" key="7">
    <source>
        <dbReference type="PROSITE" id="PS50850"/>
    </source>
</evidence>